<proteinExistence type="predicted"/>
<evidence type="ECO:0000313" key="1">
    <source>
        <dbReference type="EMBL" id="NJC26502.1"/>
    </source>
</evidence>
<protein>
    <submittedName>
        <fullName evidence="1">Uncharacterized protein</fullName>
    </submittedName>
</protein>
<dbReference type="Proteomes" id="UP000770785">
    <property type="component" value="Unassembled WGS sequence"/>
</dbReference>
<comment type="caution">
    <text evidence="1">The sequence shown here is derived from an EMBL/GenBank/DDBJ whole genome shotgun (WGS) entry which is preliminary data.</text>
</comment>
<accession>A0ABX0XBC2</accession>
<gene>
    <name evidence="1" type="ORF">GGR27_002001</name>
</gene>
<sequence>MPNLPRTRDAPASPVLSRGDHALIVQTTLSSW</sequence>
<reference evidence="1 2" key="1">
    <citation type="submission" date="2020-03" db="EMBL/GenBank/DDBJ databases">
        <title>Genomic Encyclopedia of Type Strains, Phase IV (KMG-IV): sequencing the most valuable type-strain genomes for metagenomic binning, comparative biology and taxonomic classification.</title>
        <authorList>
            <person name="Goeker M."/>
        </authorList>
    </citation>
    <scope>NUCLEOTIDE SEQUENCE [LARGE SCALE GENOMIC DNA]</scope>
    <source>
        <strain evidence="1 2">DSM 105096</strain>
    </source>
</reference>
<dbReference type="EMBL" id="JAATJH010000002">
    <property type="protein sequence ID" value="NJC26502.1"/>
    <property type="molecule type" value="Genomic_DNA"/>
</dbReference>
<name>A0ABX0XBC2_9BACT</name>
<organism evidence="1 2">
    <name type="scientific">Neolewinella antarctica</name>
    <dbReference type="NCBI Taxonomy" id="442734"/>
    <lineage>
        <taxon>Bacteria</taxon>
        <taxon>Pseudomonadati</taxon>
        <taxon>Bacteroidota</taxon>
        <taxon>Saprospiria</taxon>
        <taxon>Saprospirales</taxon>
        <taxon>Lewinellaceae</taxon>
        <taxon>Neolewinella</taxon>
    </lineage>
</organism>
<keyword evidence="2" id="KW-1185">Reference proteome</keyword>
<evidence type="ECO:0000313" key="2">
    <source>
        <dbReference type="Proteomes" id="UP000770785"/>
    </source>
</evidence>